<evidence type="ECO:0000313" key="2">
    <source>
        <dbReference type="EMBL" id="KAK5617989.1"/>
    </source>
</evidence>
<reference evidence="2 3" key="1">
    <citation type="submission" date="2021-06" db="EMBL/GenBank/DDBJ databases">
        <authorList>
            <person name="Palmer J.M."/>
        </authorList>
    </citation>
    <scope>NUCLEOTIDE SEQUENCE [LARGE SCALE GENOMIC DNA]</scope>
    <source>
        <strain evidence="2 3">MEX-2019</strain>
        <tissue evidence="2">Muscle</tissue>
    </source>
</reference>
<keyword evidence="1" id="KW-0732">Signal</keyword>
<feature type="signal peptide" evidence="1">
    <location>
        <begin position="1"/>
        <end position="23"/>
    </location>
</feature>
<evidence type="ECO:0000313" key="3">
    <source>
        <dbReference type="Proteomes" id="UP001311232"/>
    </source>
</evidence>
<proteinExistence type="predicted"/>
<evidence type="ECO:0008006" key="4">
    <source>
        <dbReference type="Google" id="ProtNLM"/>
    </source>
</evidence>
<gene>
    <name evidence="2" type="ORF">CRENBAI_023821</name>
</gene>
<dbReference type="AlphaFoldDB" id="A0AAV9S9S6"/>
<sequence length="139" mass="15561">MTHALLMGVVCRLLLHTCNQSMAGVLLRNCGTNILRLMLHVECSFSLLLSGHVDHSLGFSTHHLRTANSGPPLTGRLCKLLPLPPACPLSNKLLRHHLRTLWTPGSQTHRLCPKPSQDLCRQETLNLRTEPRRPEPVIF</sequence>
<evidence type="ECO:0000256" key="1">
    <source>
        <dbReference type="SAM" id="SignalP"/>
    </source>
</evidence>
<keyword evidence="3" id="KW-1185">Reference proteome</keyword>
<feature type="chain" id="PRO_5043664805" description="Secreted protein" evidence="1">
    <location>
        <begin position="24"/>
        <end position="139"/>
    </location>
</feature>
<dbReference type="Proteomes" id="UP001311232">
    <property type="component" value="Unassembled WGS sequence"/>
</dbReference>
<comment type="caution">
    <text evidence="2">The sequence shown here is derived from an EMBL/GenBank/DDBJ whole genome shotgun (WGS) entry which is preliminary data.</text>
</comment>
<dbReference type="EMBL" id="JAHHUM010000649">
    <property type="protein sequence ID" value="KAK5617989.1"/>
    <property type="molecule type" value="Genomic_DNA"/>
</dbReference>
<accession>A0AAV9S9S6</accession>
<name>A0AAV9S9S6_9TELE</name>
<protein>
    <recommendedName>
        <fullName evidence="4">Secreted protein</fullName>
    </recommendedName>
</protein>
<organism evidence="2 3">
    <name type="scientific">Crenichthys baileyi</name>
    <name type="common">White River springfish</name>
    <dbReference type="NCBI Taxonomy" id="28760"/>
    <lineage>
        <taxon>Eukaryota</taxon>
        <taxon>Metazoa</taxon>
        <taxon>Chordata</taxon>
        <taxon>Craniata</taxon>
        <taxon>Vertebrata</taxon>
        <taxon>Euteleostomi</taxon>
        <taxon>Actinopterygii</taxon>
        <taxon>Neopterygii</taxon>
        <taxon>Teleostei</taxon>
        <taxon>Neoteleostei</taxon>
        <taxon>Acanthomorphata</taxon>
        <taxon>Ovalentaria</taxon>
        <taxon>Atherinomorphae</taxon>
        <taxon>Cyprinodontiformes</taxon>
        <taxon>Goodeidae</taxon>
        <taxon>Crenichthys</taxon>
    </lineage>
</organism>